<keyword evidence="8 9" id="KW-0472">Membrane</keyword>
<comment type="similarity">
    <text evidence="2">Belongs to the ABC transporter superfamily. ABCA family.</text>
</comment>
<feature type="transmembrane region" description="Helical" evidence="9">
    <location>
        <begin position="69"/>
        <end position="95"/>
    </location>
</feature>
<accession>A0A9K3CPU3</accession>
<reference evidence="11 12" key="1">
    <citation type="journal article" date="2018" name="PLoS ONE">
        <title>The draft genome of Kipferlia bialata reveals reductive genome evolution in fornicate parasites.</title>
        <authorList>
            <person name="Tanifuji G."/>
            <person name="Takabayashi S."/>
            <person name="Kume K."/>
            <person name="Takagi M."/>
            <person name="Nakayama T."/>
            <person name="Kamikawa R."/>
            <person name="Inagaki Y."/>
            <person name="Hashimoto T."/>
        </authorList>
    </citation>
    <scope>NUCLEOTIDE SEQUENCE [LARGE SCALE GENOMIC DNA]</scope>
    <source>
        <strain evidence="11">NY0173</strain>
    </source>
</reference>
<keyword evidence="12" id="KW-1185">Reference proteome</keyword>
<dbReference type="Pfam" id="PF00005">
    <property type="entry name" value="ABC_tran"/>
    <property type="match status" value="1"/>
</dbReference>
<comment type="caution">
    <text evidence="11">The sequence shown here is derived from an EMBL/GenBank/DDBJ whole genome shotgun (WGS) entry which is preliminary data.</text>
</comment>
<feature type="transmembrane region" description="Helical" evidence="9">
    <location>
        <begin position="138"/>
        <end position="157"/>
    </location>
</feature>
<evidence type="ECO:0000256" key="8">
    <source>
        <dbReference type="ARBA" id="ARBA00023136"/>
    </source>
</evidence>
<dbReference type="FunFam" id="3.40.50.300:FF:000335">
    <property type="entry name" value="ATP binding cassette subfamily A member 5"/>
    <property type="match status" value="1"/>
</dbReference>
<keyword evidence="7 9" id="KW-1133">Transmembrane helix</keyword>
<evidence type="ECO:0000256" key="2">
    <source>
        <dbReference type="ARBA" id="ARBA00008869"/>
    </source>
</evidence>
<evidence type="ECO:0000256" key="1">
    <source>
        <dbReference type="ARBA" id="ARBA00004141"/>
    </source>
</evidence>
<name>A0A9K3CPU3_9EUKA</name>
<evidence type="ECO:0000256" key="7">
    <source>
        <dbReference type="ARBA" id="ARBA00022989"/>
    </source>
</evidence>
<keyword evidence="5" id="KW-0547">Nucleotide-binding</keyword>
<evidence type="ECO:0000313" key="12">
    <source>
        <dbReference type="Proteomes" id="UP000265618"/>
    </source>
</evidence>
<keyword evidence="4 9" id="KW-0812">Transmembrane</keyword>
<protein>
    <submittedName>
        <fullName evidence="11">ABC transporter A, ABCA</fullName>
    </submittedName>
</protein>
<evidence type="ECO:0000259" key="10">
    <source>
        <dbReference type="PROSITE" id="PS50893"/>
    </source>
</evidence>
<dbReference type="PROSITE" id="PS50893">
    <property type="entry name" value="ABC_TRANSPORTER_2"/>
    <property type="match status" value="1"/>
</dbReference>
<dbReference type="AlphaFoldDB" id="A0A9K3CPU3"/>
<feature type="transmembrane region" description="Helical" evidence="9">
    <location>
        <begin position="107"/>
        <end position="126"/>
    </location>
</feature>
<dbReference type="PROSITE" id="PS00211">
    <property type="entry name" value="ABC_TRANSPORTER_1"/>
    <property type="match status" value="1"/>
</dbReference>
<dbReference type="SUPFAM" id="SSF52540">
    <property type="entry name" value="P-loop containing nucleoside triphosphate hydrolases"/>
    <property type="match status" value="1"/>
</dbReference>
<sequence>MAAKKGKRPNTTFPLLTFEAIANVRYFAPAFVFISLSISQAITATQVAREREHGHRRSLQILGMKTSAYWTSTLLVLFVTCLVTSLSTIGFGLLFDITLIKETDFEILMITFSLYSLVSCGVAYLFGALIPTSRTAGLLSFVYILAFYLIGSMATYFFVDGVAVWLTTLLSCFPAVLLMRACSLLSDAATMSSLGVPGASITLDNVWDHTDIMPVGGTWKWMAGVFVGFVILATYIDTVAQSGKNYLLMRRKPRQHKTPPSTAAHDSVLEAQRQTQAAMELVAAEAHRTKGKHSDAQPEGAVPDGSSLPPVIVNRLSMEFMRFPSMKRFPAVDDVSFSVPNGAIFALLGPNGAGKTTTLNCIIGNYTPTHGSTLVLGKPIHEVRDRVGLVPQFDVVWDKLTAREHVQLFARIKGVAEDGVDALEAQILDDMALTHVTNALVGTFSGGMRRRLSIGLSLIGEPNVVFLDEPTTGVDPKNRRVVWEALKRYSKNKTLILTTHSMEEADTLGDIIAIVGAGKMQTVGPSLALKAEFGSGYAIRLSVEAGTDVNTLVTAFQAVCPRATLTDLYTDRDSGRISATIRLAREETELLPAVLDLLETRSGELGILDYFVTLDTLEDVFLRIADAVTRDVDGKCIFKQDASGNYTMSSKALLGKGVSDE</sequence>
<dbReference type="Proteomes" id="UP000265618">
    <property type="component" value="Unassembled WGS sequence"/>
</dbReference>
<comment type="subcellular location">
    <subcellularLocation>
        <location evidence="1">Membrane</location>
        <topology evidence="1">Multi-pass membrane protein</topology>
    </subcellularLocation>
</comment>
<evidence type="ECO:0000256" key="9">
    <source>
        <dbReference type="SAM" id="Phobius"/>
    </source>
</evidence>
<dbReference type="OrthoDB" id="10255969at2759"/>
<evidence type="ECO:0000313" key="11">
    <source>
        <dbReference type="EMBL" id="GIQ80331.1"/>
    </source>
</evidence>
<evidence type="ECO:0000256" key="6">
    <source>
        <dbReference type="ARBA" id="ARBA00022840"/>
    </source>
</evidence>
<feature type="domain" description="ABC transporter" evidence="10">
    <location>
        <begin position="313"/>
        <end position="542"/>
    </location>
</feature>
<dbReference type="Pfam" id="PF12698">
    <property type="entry name" value="ABC2_membrane_3"/>
    <property type="match status" value="1"/>
</dbReference>
<dbReference type="GO" id="GO:0016887">
    <property type="term" value="F:ATP hydrolysis activity"/>
    <property type="evidence" value="ECO:0007669"/>
    <property type="project" value="InterPro"/>
</dbReference>
<dbReference type="InterPro" id="IPR026082">
    <property type="entry name" value="ABCA"/>
</dbReference>
<dbReference type="GO" id="GO:0140359">
    <property type="term" value="F:ABC-type transporter activity"/>
    <property type="evidence" value="ECO:0007669"/>
    <property type="project" value="InterPro"/>
</dbReference>
<dbReference type="SMART" id="SM00382">
    <property type="entry name" value="AAA"/>
    <property type="match status" value="1"/>
</dbReference>
<dbReference type="InterPro" id="IPR003439">
    <property type="entry name" value="ABC_transporter-like_ATP-bd"/>
</dbReference>
<feature type="transmembrane region" description="Helical" evidence="9">
    <location>
        <begin position="163"/>
        <end position="181"/>
    </location>
</feature>
<dbReference type="PANTHER" id="PTHR19229">
    <property type="entry name" value="ATP-BINDING CASSETTE TRANSPORTER SUBFAMILY A ABCA"/>
    <property type="match status" value="1"/>
</dbReference>
<keyword evidence="6" id="KW-0067">ATP-binding</keyword>
<dbReference type="GO" id="GO:0016020">
    <property type="term" value="C:membrane"/>
    <property type="evidence" value="ECO:0007669"/>
    <property type="project" value="UniProtKB-SubCell"/>
</dbReference>
<dbReference type="EMBL" id="BDIP01000145">
    <property type="protein sequence ID" value="GIQ80331.1"/>
    <property type="molecule type" value="Genomic_DNA"/>
</dbReference>
<dbReference type="InterPro" id="IPR013525">
    <property type="entry name" value="ABC2_TM"/>
</dbReference>
<dbReference type="InterPro" id="IPR003593">
    <property type="entry name" value="AAA+_ATPase"/>
</dbReference>
<evidence type="ECO:0000256" key="3">
    <source>
        <dbReference type="ARBA" id="ARBA00022448"/>
    </source>
</evidence>
<dbReference type="CDD" id="cd03263">
    <property type="entry name" value="ABC_subfamily_A"/>
    <property type="match status" value="1"/>
</dbReference>
<proteinExistence type="inferred from homology"/>
<dbReference type="GO" id="GO:0005524">
    <property type="term" value="F:ATP binding"/>
    <property type="evidence" value="ECO:0007669"/>
    <property type="project" value="UniProtKB-KW"/>
</dbReference>
<organism evidence="11 12">
    <name type="scientific">Kipferlia bialata</name>
    <dbReference type="NCBI Taxonomy" id="797122"/>
    <lineage>
        <taxon>Eukaryota</taxon>
        <taxon>Metamonada</taxon>
        <taxon>Carpediemonas-like organisms</taxon>
        <taxon>Kipferlia</taxon>
    </lineage>
</organism>
<dbReference type="InterPro" id="IPR017871">
    <property type="entry name" value="ABC_transporter-like_CS"/>
</dbReference>
<keyword evidence="3" id="KW-0813">Transport</keyword>
<feature type="transmembrane region" description="Helical" evidence="9">
    <location>
        <begin position="219"/>
        <end position="240"/>
    </location>
</feature>
<dbReference type="Gene3D" id="3.40.50.300">
    <property type="entry name" value="P-loop containing nucleotide triphosphate hydrolases"/>
    <property type="match status" value="1"/>
</dbReference>
<evidence type="ECO:0000256" key="4">
    <source>
        <dbReference type="ARBA" id="ARBA00022692"/>
    </source>
</evidence>
<evidence type="ECO:0000256" key="5">
    <source>
        <dbReference type="ARBA" id="ARBA00022741"/>
    </source>
</evidence>
<dbReference type="InterPro" id="IPR027417">
    <property type="entry name" value="P-loop_NTPase"/>
</dbReference>
<gene>
    <name evidence="11" type="ORF">KIPB_001111</name>
</gene>